<sequence>MARKKRKPIEESAVKAVVRTPLFRMRVVQNRKAYTRKGRQSWQADNTSPSRFAA</sequence>
<feature type="compositionally biased region" description="Polar residues" evidence="1">
    <location>
        <begin position="40"/>
        <end position="54"/>
    </location>
</feature>
<dbReference type="GO" id="GO:0072344">
    <property type="term" value="P:rescue of stalled ribosome"/>
    <property type="evidence" value="ECO:0007669"/>
    <property type="project" value="InterPro"/>
</dbReference>
<organism evidence="2">
    <name type="scientific">Thermohahella caldifontis</name>
    <dbReference type="NCBI Taxonomy" id="3142973"/>
    <lineage>
        <taxon>Bacteria</taxon>
        <taxon>Pseudomonadati</taxon>
        <taxon>Pseudomonadota</taxon>
        <taxon>Gammaproteobacteria</taxon>
        <taxon>Oceanospirillales</taxon>
        <taxon>Hahellaceae</taxon>
        <taxon>Thermohahella</taxon>
    </lineage>
</organism>
<protein>
    <submittedName>
        <fullName evidence="2">Alternative ribosome rescue factor ArfA</fullName>
    </submittedName>
</protein>
<dbReference type="KEGG" id="tcd:AAIA72_04450"/>
<dbReference type="EMBL" id="CP154858">
    <property type="protein sequence ID" value="XDT73230.1"/>
    <property type="molecule type" value="Genomic_DNA"/>
</dbReference>
<evidence type="ECO:0000313" key="2">
    <source>
        <dbReference type="EMBL" id="XDT73230.1"/>
    </source>
</evidence>
<accession>A0AB39UZ27</accession>
<name>A0AB39UZ27_9GAMM</name>
<dbReference type="RefSeq" id="WP_369602224.1">
    <property type="nucleotide sequence ID" value="NZ_CP154858.1"/>
</dbReference>
<dbReference type="AlphaFoldDB" id="A0AB39UZ27"/>
<gene>
    <name evidence="2" type="primary">arfA</name>
    <name evidence="2" type="ORF">AAIA72_04450</name>
</gene>
<feature type="region of interest" description="Disordered" evidence="1">
    <location>
        <begin position="33"/>
        <end position="54"/>
    </location>
</feature>
<evidence type="ECO:0000256" key="1">
    <source>
        <dbReference type="SAM" id="MobiDB-lite"/>
    </source>
</evidence>
<reference evidence="2" key="1">
    <citation type="submission" date="2024-05" db="EMBL/GenBank/DDBJ databases">
        <title>Genome sequencing of novel strain.</title>
        <authorList>
            <person name="Ganbat D."/>
            <person name="Ganbat S."/>
            <person name="Lee S.-J."/>
        </authorList>
    </citation>
    <scope>NUCLEOTIDE SEQUENCE</scope>
    <source>
        <strain evidence="2">SMD15-11</strain>
    </source>
</reference>
<proteinExistence type="predicted"/>
<dbReference type="InterPro" id="IPR005589">
    <property type="entry name" value="ArfA"/>
</dbReference>
<dbReference type="Pfam" id="PF03889">
    <property type="entry name" value="ArfA"/>
    <property type="match status" value="1"/>
</dbReference>